<accession>F2AKB1</accession>
<protein>
    <recommendedName>
        <fullName evidence="3">Replication protein</fullName>
    </recommendedName>
</protein>
<dbReference type="RefSeq" id="WP_007324078.1">
    <property type="nucleotide sequence ID" value="NZ_AFAR01000003.1"/>
</dbReference>
<evidence type="ECO:0000313" key="2">
    <source>
        <dbReference type="Proteomes" id="UP000006222"/>
    </source>
</evidence>
<proteinExistence type="predicted"/>
<dbReference type="PATRIC" id="fig|991778.3.peg.84"/>
<comment type="caution">
    <text evidence="1">The sequence shown here is derived from an EMBL/GenBank/DDBJ whole genome shotgun (WGS) entry which is preliminary data.</text>
</comment>
<gene>
    <name evidence="1" type="ORF">RBWH47_02230</name>
</gene>
<dbReference type="Proteomes" id="UP000006222">
    <property type="component" value="Unassembled WGS sequence"/>
</dbReference>
<evidence type="ECO:0000313" key="1">
    <source>
        <dbReference type="EMBL" id="EGF29888.1"/>
    </source>
</evidence>
<name>F2AKB1_RHOBT</name>
<dbReference type="EMBL" id="AFAR01000003">
    <property type="protein sequence ID" value="EGF29888.1"/>
    <property type="molecule type" value="Genomic_DNA"/>
</dbReference>
<evidence type="ECO:0008006" key="3">
    <source>
        <dbReference type="Google" id="ProtNLM"/>
    </source>
</evidence>
<organism evidence="1 2">
    <name type="scientific">Rhodopirellula baltica WH47</name>
    <dbReference type="NCBI Taxonomy" id="991778"/>
    <lineage>
        <taxon>Bacteria</taxon>
        <taxon>Pseudomonadati</taxon>
        <taxon>Planctomycetota</taxon>
        <taxon>Planctomycetia</taxon>
        <taxon>Pirellulales</taxon>
        <taxon>Pirellulaceae</taxon>
        <taxon>Rhodopirellula</taxon>
    </lineage>
</organism>
<sequence>MSKIKPDSTVAGVKYREVTVRFARQYPKVWEKLNSNNCQLARNIQVARLYRQTDRHDEGLALLGCGTHRRARTPKDLTLFNHYCQKPYSCSRCASILANKRAQQLMAASFRFSDASNRSSLRLHSFVIMPESFSIPVAGTEAFPEQTKLLTHFLGLLKEWHAKHNTAWLARGKKQDFRERNKKLRNLLGPTVGSIHLVPCSESNDGYAHAHLHLGIVTTQEHGPRRLRAKISELYDKAKLQLNMSYTAKRDEPEIRLMTKNRIFRDSQVPDELQGVRWGTFNPWMLDEDENDRPSELAMKAFNYMSRPFKRKWSAEGIAEARQMCDMMGIKPSRLHRRFGMEQTIRGQLPCDPPMNPDNIQFYAEFDLERGWAISKPIIQDANGR</sequence>
<dbReference type="AlphaFoldDB" id="F2AKB1"/>
<reference evidence="1 2" key="1">
    <citation type="journal article" date="2013" name="Mar. Genomics">
        <title>Expression of sulfatases in Rhodopirellula baltica and the diversity of sulfatases in the genus Rhodopirellula.</title>
        <authorList>
            <person name="Wegner C.E."/>
            <person name="Richter-Heitmann T."/>
            <person name="Klindworth A."/>
            <person name="Klockow C."/>
            <person name="Richter M."/>
            <person name="Achstetter T."/>
            <person name="Glockner F.O."/>
            <person name="Harder J."/>
        </authorList>
    </citation>
    <scope>NUCLEOTIDE SEQUENCE [LARGE SCALE GENOMIC DNA]</scope>
    <source>
        <strain evidence="1 2">WH47</strain>
    </source>
</reference>